<comment type="caution">
    <text evidence="19">Lacks conserved residue(s) required for the propagation of feature annotation.</text>
</comment>
<dbReference type="Gene3D" id="1.20.990.10">
    <property type="entry name" value="NADPH-cytochrome p450 Reductase, Chain A, domain 3"/>
    <property type="match status" value="1"/>
</dbReference>
<evidence type="ECO:0000256" key="19">
    <source>
        <dbReference type="HAMAP-Rule" id="MF_03212"/>
    </source>
</evidence>
<keyword evidence="18 19" id="KW-0753">Steroid metabolism</keyword>
<evidence type="ECO:0000256" key="12">
    <source>
        <dbReference type="ARBA" id="ARBA00023002"/>
    </source>
</evidence>
<dbReference type="Pfam" id="PF00667">
    <property type="entry name" value="FAD_binding_1"/>
    <property type="match status" value="1"/>
</dbReference>
<feature type="domain" description="FAD-binding FR-type" evidence="21">
    <location>
        <begin position="301"/>
        <end position="563"/>
    </location>
</feature>
<feature type="binding site" evidence="19">
    <location>
        <position position="724"/>
    </location>
    <ligand>
        <name>NADP(+)</name>
        <dbReference type="ChEBI" id="CHEBI:58349"/>
    </ligand>
</feature>
<accession>A0AAD3TV92</accession>
<proteinExistence type="inferred from homology"/>
<feature type="binding site" evidence="19">
    <location>
        <begin position="98"/>
        <end position="103"/>
    </location>
    <ligand>
        <name>FMN</name>
        <dbReference type="ChEBI" id="CHEBI:58210"/>
    </ligand>
</feature>
<dbReference type="PROSITE" id="PS50902">
    <property type="entry name" value="FLAVODOXIN_LIKE"/>
    <property type="match status" value="1"/>
</dbReference>
<evidence type="ECO:0000256" key="8">
    <source>
        <dbReference type="ARBA" id="ARBA00022827"/>
    </source>
</evidence>
<dbReference type="SUPFAM" id="SSF63380">
    <property type="entry name" value="Riboflavin synthase domain-like"/>
    <property type="match status" value="1"/>
</dbReference>
<comment type="similarity">
    <text evidence="19">Belongs to the NADPH--cytochrome P450 reductase family.</text>
</comment>
<feature type="binding site" evidence="19">
    <location>
        <begin position="687"/>
        <end position="691"/>
    </location>
    <ligand>
        <name>NADP(+)</name>
        <dbReference type="ChEBI" id="CHEBI:58349"/>
    </ligand>
</feature>
<dbReference type="InterPro" id="IPR001094">
    <property type="entry name" value="Flavdoxin-like"/>
</dbReference>
<keyword evidence="1 19" id="KW-1003">Cell membrane</keyword>
<dbReference type="FunFam" id="3.40.50.80:FF:000018">
    <property type="entry name" value="NADPH--cytochrome P450 reductase"/>
    <property type="match status" value="1"/>
</dbReference>
<keyword evidence="7 19" id="KW-0256">Endoplasmic reticulum</keyword>
<dbReference type="HAMAP" id="MF_03212">
    <property type="entry name" value="NCPR"/>
    <property type="match status" value="1"/>
</dbReference>
<dbReference type="GO" id="GO:0005741">
    <property type="term" value="C:mitochondrial outer membrane"/>
    <property type="evidence" value="ECO:0007669"/>
    <property type="project" value="UniProtKB-SubCell"/>
</dbReference>
<keyword evidence="5 19" id="KW-0812">Transmembrane</keyword>
<dbReference type="InterPro" id="IPR001433">
    <property type="entry name" value="OxRdtase_FAD/NAD-bd"/>
</dbReference>
<evidence type="ECO:0000256" key="10">
    <source>
        <dbReference type="ARBA" id="ARBA00022955"/>
    </source>
</evidence>
<protein>
    <recommendedName>
        <fullName evidence="19">NADPH--cytochrome P450 reductase</fullName>
        <shortName evidence="19">CPR</shortName>
        <shortName evidence="19">P450R</shortName>
        <ecNumber evidence="19">1.6.2.4</ecNumber>
    </recommendedName>
</protein>
<reference evidence="22" key="2">
    <citation type="submission" date="2023-06" db="EMBL/GenBank/DDBJ databases">
        <authorList>
            <person name="Kobayashi Y."/>
            <person name="Kayamori A."/>
            <person name="Aoki K."/>
            <person name="Shiwa Y."/>
            <person name="Fujita N."/>
            <person name="Sugita T."/>
            <person name="Iwasaki W."/>
            <person name="Tanaka N."/>
            <person name="Takashima M."/>
        </authorList>
    </citation>
    <scope>NUCLEOTIDE SEQUENCE</scope>
    <source>
        <strain evidence="22">HIS016</strain>
    </source>
</reference>
<keyword evidence="4 19" id="KW-0288">FMN</keyword>
<evidence type="ECO:0000256" key="17">
    <source>
        <dbReference type="ARBA" id="ARBA00023166"/>
    </source>
</evidence>
<keyword evidence="14 19" id="KW-0443">Lipid metabolism</keyword>
<evidence type="ECO:0000256" key="1">
    <source>
        <dbReference type="ARBA" id="ARBA00022475"/>
    </source>
</evidence>
<comment type="similarity">
    <text evidence="19">In the N-terminal section; belongs to the flavodoxin family.</text>
</comment>
<evidence type="ECO:0000259" key="21">
    <source>
        <dbReference type="PROSITE" id="PS51384"/>
    </source>
</evidence>
<evidence type="ECO:0000256" key="13">
    <source>
        <dbReference type="ARBA" id="ARBA00023011"/>
    </source>
</evidence>
<dbReference type="Pfam" id="PF00175">
    <property type="entry name" value="NAD_binding_1"/>
    <property type="match status" value="1"/>
</dbReference>
<keyword evidence="3 19" id="KW-0285">Flavoprotein</keyword>
<evidence type="ECO:0000256" key="2">
    <source>
        <dbReference type="ARBA" id="ARBA00022516"/>
    </source>
</evidence>
<dbReference type="GO" id="GO:0005886">
    <property type="term" value="C:plasma membrane"/>
    <property type="evidence" value="ECO:0007669"/>
    <property type="project" value="UniProtKB-SubCell"/>
</dbReference>
<sequence>MSEFNAKEQLLVPDAAPSSVINANTIVLGLIAVAVIYFIMPGGKKQKVPTGLNAGPGIKVGGAAPVGKAAANDDDDDEDSWTAKLKSQDKRVAVFYGSQTGTAQEYALKWAKEARSKFGVSSLVLDPEQVEFNTLDRVPNNKAVVFVMASYGEGEPTDNAEAMMEFLNDDDVQFSHGGSSLGNLNYIIFGLGNTTYAKYNEVARKLDERLQELGANRIGARGEGDEIVGSEKGYMEWKDGMWAEFGERLGLEAGAGADIADFTVTELGVEYDNNTYLGELSEHALKVTTGRAPARGIYDAKNPYPAPVTARELFAVDGERNCVHLEFDIAGTNVSYSAGDHIAIWPSNPDMAVERFLSVLGLADKRNVVVDIKALDPTLASVPFPNPATYEAIFRNYLELSALASRQTLATLAKYAPTPEARAIMEMWGSDPEAYDREVDKARLRPGEALQLATGNDPKNPKDATVWPIPLDRIISLLPRQKPRYYSISSSSKMYPSTVHVTAVVLKYQTGVSKMHDNQPRWVYGMGSNFLQSLQENLRYGDLAGAGTTIRLEGMPTQTPTYRLKGPRDAHVDGNVMRVPVHIRRSTFRLPANTKVPVIMIGPGTGVAPFRGFVQERVAMARSAKQRKGADALADWGEMHLFYGCRRADEDFLYRDEWPAYAAELDGKLLVRTAFSRDSERKADGSKIYVQDLVWGARDELVPAILHKGAFVYICGDAKNMAKEVERCLAQMLADYRGGTLEVEGYEELKALKDKKRFQTDVWS</sequence>
<keyword evidence="13 19" id="KW-0756">Sterol biosynthesis</keyword>
<comment type="caution">
    <text evidence="22">The sequence shown here is derived from an EMBL/GenBank/DDBJ whole genome shotgun (WGS) entry which is preliminary data.</text>
</comment>
<dbReference type="SUPFAM" id="SSF52218">
    <property type="entry name" value="Flavoproteins"/>
    <property type="match status" value="1"/>
</dbReference>
<keyword evidence="2 19" id="KW-0444">Lipid biosynthesis</keyword>
<evidence type="ECO:0000256" key="18">
    <source>
        <dbReference type="ARBA" id="ARBA00023221"/>
    </source>
</evidence>
<dbReference type="EC" id="1.6.2.4" evidence="19"/>
<feature type="binding site" evidence="19">
    <location>
        <begin position="502"/>
        <end position="504"/>
    </location>
    <ligand>
        <name>FAD</name>
        <dbReference type="ChEBI" id="CHEBI:57692"/>
    </ligand>
</feature>
<feature type="binding site" evidence="19">
    <location>
        <position position="320"/>
    </location>
    <ligand>
        <name>NADP(+)</name>
        <dbReference type="ChEBI" id="CHEBI:58349"/>
    </ligand>
</feature>
<evidence type="ECO:0000256" key="7">
    <source>
        <dbReference type="ARBA" id="ARBA00022824"/>
    </source>
</evidence>
<dbReference type="GO" id="GO:0010181">
    <property type="term" value="F:FMN binding"/>
    <property type="evidence" value="ECO:0007669"/>
    <property type="project" value="UniProtKB-UniRule"/>
</dbReference>
<keyword evidence="10 19" id="KW-0752">Steroid biosynthesis</keyword>
<dbReference type="GO" id="GO:0050660">
    <property type="term" value="F:flavin adenine dinucleotide binding"/>
    <property type="evidence" value="ECO:0007669"/>
    <property type="project" value="UniProtKB-UniRule"/>
</dbReference>
<evidence type="ECO:0000256" key="4">
    <source>
        <dbReference type="ARBA" id="ARBA00022643"/>
    </source>
</evidence>
<dbReference type="InterPro" id="IPR003097">
    <property type="entry name" value="CysJ-like_FAD-binding"/>
</dbReference>
<evidence type="ECO:0000256" key="6">
    <source>
        <dbReference type="ARBA" id="ARBA00022787"/>
    </source>
</evidence>
<organism evidence="22 23">
    <name type="scientific">Cutaneotrichosporon spelunceum</name>
    <dbReference type="NCBI Taxonomy" id="1672016"/>
    <lineage>
        <taxon>Eukaryota</taxon>
        <taxon>Fungi</taxon>
        <taxon>Dikarya</taxon>
        <taxon>Basidiomycota</taxon>
        <taxon>Agaricomycotina</taxon>
        <taxon>Tremellomycetes</taxon>
        <taxon>Trichosporonales</taxon>
        <taxon>Trichosporonaceae</taxon>
        <taxon>Cutaneotrichosporon</taxon>
    </lineage>
</organism>
<evidence type="ECO:0000313" key="22">
    <source>
        <dbReference type="EMBL" id="GMK57521.1"/>
    </source>
</evidence>
<dbReference type="InterPro" id="IPR039261">
    <property type="entry name" value="FNR_nucleotide-bd"/>
</dbReference>
<keyword evidence="9 19" id="KW-0521">NADP</keyword>
<evidence type="ECO:0000256" key="16">
    <source>
        <dbReference type="ARBA" id="ARBA00023136"/>
    </source>
</evidence>
<dbReference type="PANTHER" id="PTHR19384:SF17">
    <property type="entry name" value="NADPH--CYTOCHROME P450 REDUCTASE"/>
    <property type="match status" value="1"/>
</dbReference>
<dbReference type="SUPFAM" id="SSF52343">
    <property type="entry name" value="Ferredoxin reductase-like, C-terminal NADP-linked domain"/>
    <property type="match status" value="1"/>
</dbReference>
<dbReference type="EMBL" id="BTCM01000004">
    <property type="protein sequence ID" value="GMK57521.1"/>
    <property type="molecule type" value="Genomic_DNA"/>
</dbReference>
<comment type="subcellular location">
    <subcellularLocation>
        <location evidence="19">Endoplasmic reticulum membrane</location>
        <topology evidence="19">Single-pass membrane protein</topology>
        <orientation evidence="19">Cytoplasmic side</orientation>
    </subcellularLocation>
    <subcellularLocation>
        <location evidence="19">Mitochondrion outer membrane</location>
        <topology evidence="19">Single-pass membrane protein</topology>
        <orientation evidence="19">Cytoplasmic side</orientation>
    </subcellularLocation>
    <subcellularLocation>
        <location evidence="19">Cell membrane</location>
        <topology evidence="19">Single-pass membrane protein</topology>
        <orientation evidence="19">Cytoplasmic side</orientation>
    </subcellularLocation>
</comment>
<dbReference type="InterPro" id="IPR023208">
    <property type="entry name" value="P450R"/>
</dbReference>
<dbReference type="CDD" id="cd06204">
    <property type="entry name" value="CYPOR"/>
    <property type="match status" value="1"/>
</dbReference>
<dbReference type="InterPro" id="IPR017938">
    <property type="entry name" value="Riboflavin_synthase-like_b-brl"/>
</dbReference>
<evidence type="ECO:0000256" key="11">
    <source>
        <dbReference type="ARBA" id="ARBA00022989"/>
    </source>
</evidence>
<evidence type="ECO:0000256" key="5">
    <source>
        <dbReference type="ARBA" id="ARBA00022692"/>
    </source>
</evidence>
<dbReference type="Proteomes" id="UP001222932">
    <property type="component" value="Unassembled WGS sequence"/>
</dbReference>
<dbReference type="InterPro" id="IPR029039">
    <property type="entry name" value="Flavoprotein-like_sf"/>
</dbReference>
<dbReference type="InterPro" id="IPR008254">
    <property type="entry name" value="Flavodoxin/NO_synth"/>
</dbReference>
<keyword evidence="12 19" id="KW-0560">Oxidoreductase</keyword>
<feature type="transmembrane region" description="Helical" evidence="19">
    <location>
        <begin position="20"/>
        <end position="40"/>
    </location>
</feature>
<keyword evidence="16 19" id="KW-0472">Membrane</keyword>
<feature type="binding site" evidence="19">
    <location>
        <begin position="484"/>
        <end position="487"/>
    </location>
    <ligand>
        <name>FAD</name>
        <dbReference type="ChEBI" id="CHEBI:57692"/>
    </ligand>
</feature>
<evidence type="ECO:0000256" key="9">
    <source>
        <dbReference type="ARBA" id="ARBA00022857"/>
    </source>
</evidence>
<dbReference type="PROSITE" id="PS51384">
    <property type="entry name" value="FAD_FR"/>
    <property type="match status" value="1"/>
</dbReference>
<keyword evidence="8 19" id="KW-0274">FAD</keyword>
<dbReference type="InterPro" id="IPR017927">
    <property type="entry name" value="FAD-bd_FR_type"/>
</dbReference>
<dbReference type="GO" id="GO:0005829">
    <property type="term" value="C:cytosol"/>
    <property type="evidence" value="ECO:0007669"/>
    <property type="project" value="TreeGrafter"/>
</dbReference>
<dbReference type="PRINTS" id="PR00371">
    <property type="entry name" value="FPNCR"/>
</dbReference>
<dbReference type="InterPro" id="IPR001709">
    <property type="entry name" value="Flavoprot_Pyr_Nucl_cyt_Rdtase"/>
</dbReference>
<dbReference type="GO" id="GO:0006696">
    <property type="term" value="P:ergosterol biosynthetic process"/>
    <property type="evidence" value="ECO:0007669"/>
    <property type="project" value="UniProtKB-UniRule"/>
</dbReference>
<feature type="binding site" evidence="19">
    <location>
        <position position="605"/>
    </location>
    <ligand>
        <name>NADP(+)</name>
        <dbReference type="ChEBI" id="CHEBI:58349"/>
    </ligand>
</feature>
<comment type="cofactor">
    <cofactor evidence="19">
        <name>FAD</name>
        <dbReference type="ChEBI" id="CHEBI:57692"/>
    </cofactor>
    <text evidence="19">Binds 1 FAD per monomer.</text>
</comment>
<keyword evidence="6 19" id="KW-1000">Mitochondrion outer membrane</keyword>
<gene>
    <name evidence="22" type="primary">cprA</name>
    <name evidence="22" type="ORF">CspeluHIS016_0403550</name>
</gene>
<comment type="function">
    <text evidence="19">This enzyme is required for electron transfer from NADP to cytochrome P450 in microsomes. It can also provide electron transfer to heme oxygenase and cytochrome B5. Involved in ergosterol biosynthesis.</text>
</comment>
<name>A0AAD3TV92_9TREE</name>
<dbReference type="GO" id="GO:0050661">
    <property type="term" value="F:NADP binding"/>
    <property type="evidence" value="ECO:0007669"/>
    <property type="project" value="UniProtKB-UniRule"/>
</dbReference>
<evidence type="ECO:0000313" key="23">
    <source>
        <dbReference type="Proteomes" id="UP001222932"/>
    </source>
</evidence>
<dbReference type="GO" id="GO:0003958">
    <property type="term" value="F:NADPH-hemoprotein reductase activity"/>
    <property type="evidence" value="ECO:0007669"/>
    <property type="project" value="UniProtKB-UniRule"/>
</dbReference>
<evidence type="ECO:0000256" key="15">
    <source>
        <dbReference type="ARBA" id="ARBA00023128"/>
    </source>
</evidence>
<dbReference type="PANTHER" id="PTHR19384">
    <property type="entry name" value="NITRIC OXIDE SYNTHASE-RELATED"/>
    <property type="match status" value="1"/>
</dbReference>
<dbReference type="Gene3D" id="2.40.30.10">
    <property type="entry name" value="Translation factors"/>
    <property type="match status" value="1"/>
</dbReference>
<dbReference type="InterPro" id="IPR023173">
    <property type="entry name" value="NADPH_Cyt_P450_Rdtase_alpha"/>
</dbReference>
<feature type="binding site" evidence="19">
    <location>
        <begin position="676"/>
        <end position="677"/>
    </location>
    <ligand>
        <name>NADP(+)</name>
        <dbReference type="ChEBI" id="CHEBI:58349"/>
    </ligand>
</feature>
<evidence type="ECO:0000256" key="14">
    <source>
        <dbReference type="ARBA" id="ARBA00023098"/>
    </source>
</evidence>
<keyword evidence="23" id="KW-1185">Reference proteome</keyword>
<dbReference type="FunFam" id="2.40.30.10:FF:000100">
    <property type="entry name" value="NADPH--cytochrome P450 reductase"/>
    <property type="match status" value="1"/>
</dbReference>
<comment type="catalytic activity">
    <reaction evidence="19">
        <text>2 oxidized [cytochrome P450] + NADPH = 2 reduced [cytochrome P450] + NADP(+) + H(+)</text>
        <dbReference type="Rhea" id="RHEA:24040"/>
        <dbReference type="Rhea" id="RHEA-COMP:14627"/>
        <dbReference type="Rhea" id="RHEA-COMP:14628"/>
        <dbReference type="ChEBI" id="CHEBI:15378"/>
        <dbReference type="ChEBI" id="CHEBI:55376"/>
        <dbReference type="ChEBI" id="CHEBI:57783"/>
        <dbReference type="ChEBI" id="CHEBI:58349"/>
        <dbReference type="ChEBI" id="CHEBI:60344"/>
        <dbReference type="EC" id="1.6.2.4"/>
    </reaction>
</comment>
<comment type="similarity">
    <text evidence="19">In the C-terminal section; belongs to the flavoprotein pyridine nucleotide cytochrome reductase family.</text>
</comment>
<dbReference type="Pfam" id="PF00258">
    <property type="entry name" value="Flavodoxin_1"/>
    <property type="match status" value="1"/>
</dbReference>
<keyword evidence="15 19" id="KW-0496">Mitochondrion</keyword>
<dbReference type="PIRSF" id="PIRSF000208">
    <property type="entry name" value="P450R"/>
    <property type="match status" value="1"/>
</dbReference>
<keyword evidence="11 19" id="KW-1133">Transmembrane helix</keyword>
<keyword evidence="17 19" id="KW-1207">Sterol metabolism</keyword>
<dbReference type="GO" id="GO:0005789">
    <property type="term" value="C:endoplasmic reticulum membrane"/>
    <property type="evidence" value="ECO:0007669"/>
    <property type="project" value="UniProtKB-SubCell"/>
</dbReference>
<reference evidence="22" key="1">
    <citation type="journal article" date="2023" name="BMC Genomics">
        <title>Chromosome-level genome assemblies of Cutaneotrichosporon spp. (Trichosporonales, Basidiomycota) reveal imbalanced evolution between nucleotide sequences and chromosome synteny.</title>
        <authorList>
            <person name="Kobayashi Y."/>
            <person name="Kayamori A."/>
            <person name="Aoki K."/>
            <person name="Shiwa Y."/>
            <person name="Matsutani M."/>
            <person name="Fujita N."/>
            <person name="Sugita T."/>
            <person name="Iwasaki W."/>
            <person name="Tanaka N."/>
            <person name="Takashima M."/>
        </authorList>
    </citation>
    <scope>NUCLEOTIDE SEQUENCE</scope>
    <source>
        <strain evidence="22">HIS016</strain>
    </source>
</reference>
<evidence type="ECO:0000259" key="20">
    <source>
        <dbReference type="PROSITE" id="PS50902"/>
    </source>
</evidence>
<evidence type="ECO:0000256" key="3">
    <source>
        <dbReference type="ARBA" id="ARBA00022630"/>
    </source>
</evidence>
<dbReference type="Gene3D" id="3.40.50.360">
    <property type="match status" value="1"/>
</dbReference>
<dbReference type="PRINTS" id="PR00369">
    <property type="entry name" value="FLAVODOXIN"/>
</dbReference>
<dbReference type="Gene3D" id="3.40.50.80">
    <property type="entry name" value="Nucleotide-binding domain of ferredoxin-NADP reductase (FNR) module"/>
    <property type="match status" value="1"/>
</dbReference>
<dbReference type="AlphaFoldDB" id="A0AAD3TV92"/>
<feature type="binding site" evidence="19">
    <location>
        <position position="508"/>
    </location>
    <ligand>
        <name>FAD</name>
        <dbReference type="ChEBI" id="CHEBI:57692"/>
    </ligand>
</feature>
<feature type="domain" description="Flavodoxin-like" evidence="20">
    <location>
        <begin position="92"/>
        <end position="242"/>
    </location>
</feature>
<comment type="cofactor">
    <cofactor evidence="19">
        <name>FMN</name>
        <dbReference type="ChEBI" id="CHEBI:58210"/>
    </cofactor>
    <text evidence="19">Binds 1 FMN per monomer.</text>
</comment>
<feature type="binding site" evidence="19">
    <location>
        <position position="763"/>
    </location>
    <ligand>
        <name>FAD</name>
        <dbReference type="ChEBI" id="CHEBI:57692"/>
    </ligand>
</feature>